<dbReference type="CDD" id="cd00167">
    <property type="entry name" value="SANT"/>
    <property type="match status" value="1"/>
</dbReference>
<dbReference type="SUPFAM" id="SSF46689">
    <property type="entry name" value="Homeodomain-like"/>
    <property type="match status" value="1"/>
</dbReference>
<dbReference type="PANTHER" id="PTHR44042:SF15">
    <property type="entry name" value="DUPLICATED HOMEODOMAIN-LIKE SUPERFAMILY PROTEIN"/>
    <property type="match status" value="1"/>
</dbReference>
<keyword evidence="4" id="KW-0539">Nucleus</keyword>
<dbReference type="eggNOG" id="KOG0724">
    <property type="taxonomic scope" value="Eukaryota"/>
</dbReference>
<name>V7C448_PHAVU</name>
<protein>
    <submittedName>
        <fullName evidence="7">Uncharacterized protein</fullName>
    </submittedName>
</protein>
<evidence type="ECO:0000313" key="7">
    <source>
        <dbReference type="EMBL" id="ESW23656.1"/>
    </source>
</evidence>
<dbReference type="InterPro" id="IPR006447">
    <property type="entry name" value="Myb_dom_plants"/>
</dbReference>
<feature type="non-terminal residue" evidence="7">
    <location>
        <position position="248"/>
    </location>
</feature>
<evidence type="ECO:0000256" key="3">
    <source>
        <dbReference type="ARBA" id="ARBA00023163"/>
    </source>
</evidence>
<evidence type="ECO:0000256" key="4">
    <source>
        <dbReference type="ARBA" id="ARBA00023242"/>
    </source>
</evidence>
<dbReference type="OrthoDB" id="1434370at2759"/>
<dbReference type="InterPro" id="IPR017884">
    <property type="entry name" value="SANT_dom"/>
</dbReference>
<dbReference type="GO" id="GO:0005634">
    <property type="term" value="C:nucleus"/>
    <property type="evidence" value="ECO:0007669"/>
    <property type="project" value="UniProtKB-SubCell"/>
</dbReference>
<evidence type="ECO:0000259" key="6">
    <source>
        <dbReference type="PROSITE" id="PS51294"/>
    </source>
</evidence>
<dbReference type="GO" id="GO:0003677">
    <property type="term" value="F:DNA binding"/>
    <property type="evidence" value="ECO:0007669"/>
    <property type="project" value="InterPro"/>
</dbReference>
<dbReference type="Gramene" id="ESW23656">
    <property type="protein sequence ID" value="ESW23656"/>
    <property type="gene ID" value="PHAVU_004G065500g"/>
</dbReference>
<accession>V7C448</accession>
<evidence type="ECO:0000256" key="1">
    <source>
        <dbReference type="ARBA" id="ARBA00004123"/>
    </source>
</evidence>
<evidence type="ECO:0000259" key="5">
    <source>
        <dbReference type="PROSITE" id="PS51293"/>
    </source>
</evidence>
<feature type="domain" description="HTH myb-type" evidence="6">
    <location>
        <begin position="173"/>
        <end position="229"/>
    </location>
</feature>
<dbReference type="SMR" id="V7C448"/>
<reference evidence="8" key="1">
    <citation type="journal article" date="2014" name="Nat. Genet.">
        <title>A reference genome for common bean and genome-wide analysis of dual domestications.</title>
        <authorList>
            <person name="Schmutz J."/>
            <person name="McClean P.E."/>
            <person name="Mamidi S."/>
            <person name="Wu G.A."/>
            <person name="Cannon S.B."/>
            <person name="Grimwood J."/>
            <person name="Jenkins J."/>
            <person name="Shu S."/>
            <person name="Song Q."/>
            <person name="Chavarro C."/>
            <person name="Torres-Torres M."/>
            <person name="Geffroy V."/>
            <person name="Moghaddam S.M."/>
            <person name="Gao D."/>
            <person name="Abernathy B."/>
            <person name="Barry K."/>
            <person name="Blair M."/>
            <person name="Brick M.A."/>
            <person name="Chovatia M."/>
            <person name="Gepts P."/>
            <person name="Goodstein D.M."/>
            <person name="Gonzales M."/>
            <person name="Hellsten U."/>
            <person name="Hyten D.L."/>
            <person name="Jia G."/>
            <person name="Kelly J.D."/>
            <person name="Kudrna D."/>
            <person name="Lee R."/>
            <person name="Richard M.M."/>
            <person name="Miklas P.N."/>
            <person name="Osorno J.M."/>
            <person name="Rodrigues J."/>
            <person name="Thareau V."/>
            <person name="Urrea C.A."/>
            <person name="Wang M."/>
            <person name="Yu Y."/>
            <person name="Zhang M."/>
            <person name="Wing R.A."/>
            <person name="Cregan P.B."/>
            <person name="Rokhsar D.S."/>
            <person name="Jackson S.A."/>
        </authorList>
    </citation>
    <scope>NUCLEOTIDE SEQUENCE [LARGE SCALE GENOMIC DNA]</scope>
    <source>
        <strain evidence="8">cv. G19833</strain>
    </source>
</reference>
<dbReference type="PROSITE" id="PS51294">
    <property type="entry name" value="HTH_MYB"/>
    <property type="match status" value="1"/>
</dbReference>
<evidence type="ECO:0000313" key="8">
    <source>
        <dbReference type="Proteomes" id="UP000000226"/>
    </source>
</evidence>
<organism evidence="7 8">
    <name type="scientific">Phaseolus vulgaris</name>
    <name type="common">Kidney bean</name>
    <name type="synonym">French bean</name>
    <dbReference type="NCBI Taxonomy" id="3885"/>
    <lineage>
        <taxon>Eukaryota</taxon>
        <taxon>Viridiplantae</taxon>
        <taxon>Streptophyta</taxon>
        <taxon>Embryophyta</taxon>
        <taxon>Tracheophyta</taxon>
        <taxon>Spermatophyta</taxon>
        <taxon>Magnoliopsida</taxon>
        <taxon>eudicotyledons</taxon>
        <taxon>Gunneridae</taxon>
        <taxon>Pentapetalae</taxon>
        <taxon>rosids</taxon>
        <taxon>fabids</taxon>
        <taxon>Fabales</taxon>
        <taxon>Fabaceae</taxon>
        <taxon>Papilionoideae</taxon>
        <taxon>50 kb inversion clade</taxon>
        <taxon>NPAAA clade</taxon>
        <taxon>indigoferoid/millettioid clade</taxon>
        <taxon>Phaseoleae</taxon>
        <taxon>Phaseolus</taxon>
    </lineage>
</organism>
<dbReference type="NCBIfam" id="TIGR01557">
    <property type="entry name" value="myb_SHAQKYF"/>
    <property type="match status" value="1"/>
</dbReference>
<sequence length="248" mass="28049">MDCEINNDNSDIISIDDEIDRILGLTDEWKKDDDVVSMTDDDINEMFGLTDDDVVSITDDDMNEMFDMTDDEIISTSNEVCVRASRVSISNVSPYQSTPFKDNGKAASEFPTPTIQPISPDVFCYNHAPTPSKVSTTHVSAISPNTITSEHVPSGWVQMPNYSNHSTPPVLKSHHKQYEHWTENEHRLFLIGLQNCTPGNWKKISKDYIPSKTPTQIASHAKKYRLHQNGLKKNKKRKSIHDISLKNT</sequence>
<evidence type="ECO:0000256" key="2">
    <source>
        <dbReference type="ARBA" id="ARBA00023015"/>
    </source>
</evidence>
<proteinExistence type="predicted"/>
<dbReference type="InterPro" id="IPR017930">
    <property type="entry name" value="Myb_dom"/>
</dbReference>
<keyword evidence="2" id="KW-0805">Transcription regulation</keyword>
<dbReference type="InterPro" id="IPR009057">
    <property type="entry name" value="Homeodomain-like_sf"/>
</dbReference>
<dbReference type="PROSITE" id="PS51293">
    <property type="entry name" value="SANT"/>
    <property type="match status" value="1"/>
</dbReference>
<comment type="subcellular location">
    <subcellularLocation>
        <location evidence="1">Nucleus</location>
    </subcellularLocation>
</comment>
<keyword evidence="3" id="KW-0804">Transcription</keyword>
<feature type="domain" description="SANT" evidence="5">
    <location>
        <begin position="181"/>
        <end position="229"/>
    </location>
</feature>
<dbReference type="InterPro" id="IPR001005">
    <property type="entry name" value="SANT/Myb"/>
</dbReference>
<dbReference type="Pfam" id="PF00249">
    <property type="entry name" value="Myb_DNA-binding"/>
    <property type="match status" value="1"/>
</dbReference>
<keyword evidence="8" id="KW-1185">Reference proteome</keyword>
<dbReference type="Proteomes" id="UP000000226">
    <property type="component" value="Chromosome 4"/>
</dbReference>
<dbReference type="Gene3D" id="1.10.10.60">
    <property type="entry name" value="Homeodomain-like"/>
    <property type="match status" value="1"/>
</dbReference>
<dbReference type="AlphaFoldDB" id="V7C448"/>
<dbReference type="PANTHER" id="PTHR44042">
    <property type="entry name" value="DUPLICATED HOMEODOMAIN-LIKE SUPERFAMILY PROTEIN-RELATED"/>
    <property type="match status" value="1"/>
</dbReference>
<gene>
    <name evidence="7" type="ORF">PHAVU_004G065500g</name>
</gene>
<dbReference type="EMBL" id="CM002291">
    <property type="protein sequence ID" value="ESW23656.1"/>
    <property type="molecule type" value="Genomic_DNA"/>
</dbReference>